<feature type="region of interest" description="Disordered" evidence="1">
    <location>
        <begin position="72"/>
        <end position="95"/>
    </location>
</feature>
<dbReference type="AlphaFoldDB" id="A0AAD3XZD2"/>
<feature type="signal peptide" evidence="2">
    <location>
        <begin position="1"/>
        <end position="27"/>
    </location>
</feature>
<sequence>MATLRTKLTASALLLLFLMSGFPAALASPANVRRLLRDSVWKMDLNQTGQCFERENSVQNSLTKPRRFERRLILSSPPPPPPPQHSRVPSPSPPP</sequence>
<evidence type="ECO:0000313" key="3">
    <source>
        <dbReference type="EMBL" id="GMH23427.1"/>
    </source>
</evidence>
<organism evidence="3 4">
    <name type="scientific">Nepenthes gracilis</name>
    <name type="common">Slender pitcher plant</name>
    <dbReference type="NCBI Taxonomy" id="150966"/>
    <lineage>
        <taxon>Eukaryota</taxon>
        <taxon>Viridiplantae</taxon>
        <taxon>Streptophyta</taxon>
        <taxon>Embryophyta</taxon>
        <taxon>Tracheophyta</taxon>
        <taxon>Spermatophyta</taxon>
        <taxon>Magnoliopsida</taxon>
        <taxon>eudicotyledons</taxon>
        <taxon>Gunneridae</taxon>
        <taxon>Pentapetalae</taxon>
        <taxon>Caryophyllales</taxon>
        <taxon>Nepenthaceae</taxon>
        <taxon>Nepenthes</taxon>
    </lineage>
</organism>
<dbReference type="EMBL" id="BSYO01000026">
    <property type="protein sequence ID" value="GMH23427.1"/>
    <property type="molecule type" value="Genomic_DNA"/>
</dbReference>
<proteinExistence type="predicted"/>
<keyword evidence="2" id="KW-0732">Signal</keyword>
<dbReference type="Proteomes" id="UP001279734">
    <property type="component" value="Unassembled WGS sequence"/>
</dbReference>
<feature type="chain" id="PRO_5042000997" evidence="2">
    <location>
        <begin position="28"/>
        <end position="95"/>
    </location>
</feature>
<protein>
    <submittedName>
        <fullName evidence="3">Uncharacterized protein</fullName>
    </submittedName>
</protein>
<keyword evidence="4" id="KW-1185">Reference proteome</keyword>
<evidence type="ECO:0000313" key="4">
    <source>
        <dbReference type="Proteomes" id="UP001279734"/>
    </source>
</evidence>
<comment type="caution">
    <text evidence="3">The sequence shown here is derived from an EMBL/GenBank/DDBJ whole genome shotgun (WGS) entry which is preliminary data.</text>
</comment>
<feature type="compositionally biased region" description="Pro residues" evidence="1">
    <location>
        <begin position="76"/>
        <end position="95"/>
    </location>
</feature>
<reference evidence="3" key="1">
    <citation type="submission" date="2023-05" db="EMBL/GenBank/DDBJ databases">
        <title>Nepenthes gracilis genome sequencing.</title>
        <authorList>
            <person name="Fukushima K."/>
        </authorList>
    </citation>
    <scope>NUCLEOTIDE SEQUENCE</scope>
    <source>
        <strain evidence="3">SING2019-196</strain>
    </source>
</reference>
<gene>
    <name evidence="3" type="ORF">Nepgr_025270</name>
</gene>
<accession>A0AAD3XZD2</accession>
<name>A0AAD3XZD2_NEPGR</name>
<evidence type="ECO:0000256" key="2">
    <source>
        <dbReference type="SAM" id="SignalP"/>
    </source>
</evidence>
<evidence type="ECO:0000256" key="1">
    <source>
        <dbReference type="SAM" id="MobiDB-lite"/>
    </source>
</evidence>